<keyword evidence="3 9" id="KW-1003">Cell membrane</keyword>
<sequence>MLFNSYPFLFCFLPLLLLVWHLTGGFGSSRLALALLFFSAVFYGLWGAGFLLLLAVMVGMNYAFGLALAAPEGLKKGGPPLGLSRKGLLALALALNLLPLLWFKYSWFLAQNLALLFQTQWDFQPPGLPLGISFYTFIQIAWLVSIYRRQIAPQGLVRHALFSSCFPYVISGPIVRYEQMGPQFDALAGPDAEGLARGFSLFSIGLAKKVLLADSIALYADAVFNAAEKAFPLSGAEAWLGSFCYTFQLYFDFSGYTDMALGLGLMLGLRLPENFNSPYKSTGIVDFWRRWHITLSAWLRDFLYIPLGGNRAGRLKQYRNLFLTMLIGGAWHGAGWTFMLWGALHGLMLSVNHFFRARIKGSRLEAVLAAAPLRLLSIAFTFLCINACWVVFRALSLDGALRVYTAMFTGPFNAPDGATAQGLSGASALLAGWLPNHYFQGWQPFALLTLCAVLVWAFPNSREILQGRRDGSRPRLSWRPSGLWASGLALLAFAALILVSRQSTFLYFQF</sequence>
<feature type="transmembrane region" description="Helical" evidence="10">
    <location>
        <begin position="88"/>
        <end position="108"/>
    </location>
</feature>
<keyword evidence="8 9" id="KW-0012">Acyltransferase</keyword>
<reference evidence="11 12" key="1">
    <citation type="submission" date="2019-09" db="EMBL/GenBank/DDBJ databases">
        <title>In-depth cultivation of the pig gut microbiome towards novel bacterial diversity and tailored functional studies.</title>
        <authorList>
            <person name="Wylensek D."/>
            <person name="Hitch T.C.A."/>
            <person name="Clavel T."/>
        </authorList>
    </citation>
    <scope>NUCLEOTIDE SEQUENCE [LARGE SCALE GENOMIC DNA]</scope>
    <source>
        <strain evidence="11 12">PG-178-WT-4</strain>
    </source>
</reference>
<feature type="transmembrane region" description="Helical" evidence="10">
    <location>
        <begin position="367"/>
        <end position="392"/>
    </location>
</feature>
<dbReference type="InterPro" id="IPR028362">
    <property type="entry name" value="AlgI"/>
</dbReference>
<evidence type="ECO:0000256" key="1">
    <source>
        <dbReference type="ARBA" id="ARBA00004651"/>
    </source>
</evidence>
<accession>A0A6L5XM48</accession>
<evidence type="ECO:0000256" key="9">
    <source>
        <dbReference type="PIRNR" id="PIRNR016636"/>
    </source>
</evidence>
<evidence type="ECO:0000256" key="5">
    <source>
        <dbReference type="ARBA" id="ARBA00022692"/>
    </source>
</evidence>
<dbReference type="RefSeq" id="WP_154511138.1">
    <property type="nucleotide sequence ID" value="NZ_JAXELC010000008.1"/>
</dbReference>
<evidence type="ECO:0000256" key="3">
    <source>
        <dbReference type="ARBA" id="ARBA00022475"/>
    </source>
</evidence>
<evidence type="ECO:0000256" key="7">
    <source>
        <dbReference type="ARBA" id="ARBA00023136"/>
    </source>
</evidence>
<keyword evidence="12" id="KW-1185">Reference proteome</keyword>
<dbReference type="Proteomes" id="UP000477488">
    <property type="component" value="Unassembled WGS sequence"/>
</dbReference>
<evidence type="ECO:0000256" key="4">
    <source>
        <dbReference type="ARBA" id="ARBA00022679"/>
    </source>
</evidence>
<feature type="transmembrane region" description="Helical" evidence="10">
    <location>
        <begin position="442"/>
        <end position="460"/>
    </location>
</feature>
<evidence type="ECO:0000256" key="10">
    <source>
        <dbReference type="SAM" id="Phobius"/>
    </source>
</evidence>
<evidence type="ECO:0000256" key="6">
    <source>
        <dbReference type="ARBA" id="ARBA00022989"/>
    </source>
</evidence>
<feature type="transmembrane region" description="Helical" evidence="10">
    <location>
        <begin position="338"/>
        <end position="355"/>
    </location>
</feature>
<dbReference type="GO" id="GO:0005886">
    <property type="term" value="C:plasma membrane"/>
    <property type="evidence" value="ECO:0007669"/>
    <property type="project" value="UniProtKB-SubCell"/>
</dbReference>
<comment type="similarity">
    <text evidence="2 9">Belongs to the membrane-bound acyltransferase family.</text>
</comment>
<evidence type="ECO:0000256" key="2">
    <source>
        <dbReference type="ARBA" id="ARBA00010323"/>
    </source>
</evidence>
<dbReference type="PIRSF" id="PIRSF016636">
    <property type="entry name" value="AlgI_DltB"/>
    <property type="match status" value="1"/>
</dbReference>
<dbReference type="GO" id="GO:0016746">
    <property type="term" value="F:acyltransferase activity"/>
    <property type="evidence" value="ECO:0007669"/>
    <property type="project" value="UniProtKB-KW"/>
</dbReference>
<name>A0A6L5XM48_9BACT</name>
<gene>
    <name evidence="11" type="ORF">FYJ44_08555</name>
</gene>
<evidence type="ECO:0000256" key="8">
    <source>
        <dbReference type="ARBA" id="ARBA00023315"/>
    </source>
</evidence>
<dbReference type="EMBL" id="VUMH01000007">
    <property type="protein sequence ID" value="MSS28089.1"/>
    <property type="molecule type" value="Genomic_DNA"/>
</dbReference>
<dbReference type="PANTHER" id="PTHR13285:SF23">
    <property type="entry name" value="TEICHOIC ACID D-ALANYLTRANSFERASE"/>
    <property type="match status" value="1"/>
</dbReference>
<dbReference type="InterPro" id="IPR004299">
    <property type="entry name" value="MBOAT_fam"/>
</dbReference>
<dbReference type="PANTHER" id="PTHR13285">
    <property type="entry name" value="ACYLTRANSFERASE"/>
    <property type="match status" value="1"/>
</dbReference>
<feature type="transmembrane region" description="Helical" evidence="10">
    <location>
        <begin position="44"/>
        <end position="68"/>
    </location>
</feature>
<dbReference type="Pfam" id="PF03062">
    <property type="entry name" value="MBOAT"/>
    <property type="match status" value="1"/>
</dbReference>
<comment type="caution">
    <text evidence="11">The sequence shown here is derived from an EMBL/GenBank/DDBJ whole genome shotgun (WGS) entry which is preliminary data.</text>
</comment>
<proteinExistence type="inferred from homology"/>
<dbReference type="InterPro" id="IPR051085">
    <property type="entry name" value="MB_O-acyltransferase"/>
</dbReference>
<evidence type="ECO:0000313" key="12">
    <source>
        <dbReference type="Proteomes" id="UP000477488"/>
    </source>
</evidence>
<keyword evidence="4 9" id="KW-0808">Transferase</keyword>
<dbReference type="InterPro" id="IPR024194">
    <property type="entry name" value="Ac/AlaTfrase_AlgI/DltB"/>
</dbReference>
<keyword evidence="6 10" id="KW-1133">Transmembrane helix</keyword>
<feature type="transmembrane region" description="Helical" evidence="10">
    <location>
        <begin position="481"/>
        <end position="500"/>
    </location>
</feature>
<feature type="transmembrane region" description="Helical" evidence="10">
    <location>
        <begin position="128"/>
        <end position="147"/>
    </location>
</feature>
<comment type="subcellular location">
    <subcellularLocation>
        <location evidence="1">Cell membrane</location>
        <topology evidence="1">Multi-pass membrane protein</topology>
    </subcellularLocation>
</comment>
<dbReference type="GO" id="GO:0042121">
    <property type="term" value="P:alginic acid biosynthetic process"/>
    <property type="evidence" value="ECO:0007669"/>
    <property type="project" value="InterPro"/>
</dbReference>
<keyword evidence="7 9" id="KW-0472">Membrane</keyword>
<dbReference type="PIRSF" id="PIRSF500217">
    <property type="entry name" value="AlgI"/>
    <property type="match status" value="1"/>
</dbReference>
<dbReference type="AlphaFoldDB" id="A0A6L5XM48"/>
<evidence type="ECO:0000313" key="11">
    <source>
        <dbReference type="EMBL" id="MSS28089.1"/>
    </source>
</evidence>
<organism evidence="11 12">
    <name type="scientific">Desulfovibrio porci</name>
    <dbReference type="NCBI Taxonomy" id="2605782"/>
    <lineage>
        <taxon>Bacteria</taxon>
        <taxon>Pseudomonadati</taxon>
        <taxon>Thermodesulfobacteriota</taxon>
        <taxon>Desulfovibrionia</taxon>
        <taxon>Desulfovibrionales</taxon>
        <taxon>Desulfovibrionaceae</taxon>
        <taxon>Desulfovibrio</taxon>
    </lineage>
</organism>
<protein>
    <submittedName>
        <fullName evidence="11">MBOAT family protein</fullName>
    </submittedName>
</protein>
<keyword evidence="5 10" id="KW-0812">Transmembrane</keyword>